<dbReference type="AlphaFoldDB" id="A0A0N0Z8P2"/>
<dbReference type="EMBL" id="LGAA01000014">
    <property type="protein sequence ID" value="KPD03165.1"/>
    <property type="molecule type" value="Genomic_DNA"/>
</dbReference>
<name>A0A0N0Z8P2_9GAMM</name>
<comment type="caution">
    <text evidence="3">The sequence shown here is derived from an EMBL/GenBank/DDBJ whole genome shotgun (WGS) entry which is preliminary data.</text>
</comment>
<dbReference type="HAMAP" id="MF_00489">
    <property type="entry name" value="UPF0178"/>
    <property type="match status" value="1"/>
</dbReference>
<dbReference type="OrthoDB" id="9798918at2"/>
<evidence type="ECO:0000256" key="1">
    <source>
        <dbReference type="ARBA" id="ARBA00008522"/>
    </source>
</evidence>
<proteinExistence type="inferred from homology"/>
<accession>A0A0N0Z8P2</accession>
<evidence type="ECO:0000313" key="4">
    <source>
        <dbReference type="Proteomes" id="UP000053226"/>
    </source>
</evidence>
<reference evidence="3 4" key="1">
    <citation type="submission" date="2015-07" db="EMBL/GenBank/DDBJ databases">
        <title>ATOL: Assembling a taxonomically balanced genome-scale reconstruction of the evolutionary history of the Enterobacteriaceae.</title>
        <authorList>
            <person name="Plunkett G.III."/>
            <person name="Neeno-Eckwall E.C."/>
            <person name="Glasner J.D."/>
            <person name="Perna N.T."/>
        </authorList>
    </citation>
    <scope>NUCLEOTIDE SEQUENCE [LARGE SCALE GENOMIC DNA]</scope>
    <source>
        <strain evidence="3 4">ATCC 35017</strain>
    </source>
</reference>
<organism evidence="3 4">
    <name type="scientific">Moellerella wisconsensis ATCC 35017</name>
    <dbReference type="NCBI Taxonomy" id="1354267"/>
    <lineage>
        <taxon>Bacteria</taxon>
        <taxon>Pseudomonadati</taxon>
        <taxon>Pseudomonadota</taxon>
        <taxon>Gammaproteobacteria</taxon>
        <taxon>Enterobacterales</taxon>
        <taxon>Morganellaceae</taxon>
        <taxon>Moellerella</taxon>
    </lineage>
</organism>
<dbReference type="NCBIfam" id="NF001095">
    <property type="entry name" value="PRK00124.1"/>
    <property type="match status" value="1"/>
</dbReference>
<dbReference type="InterPro" id="IPR003791">
    <property type="entry name" value="UPF0178"/>
</dbReference>
<evidence type="ECO:0000256" key="2">
    <source>
        <dbReference type="HAMAP-Rule" id="MF_00489"/>
    </source>
</evidence>
<dbReference type="Pfam" id="PF02639">
    <property type="entry name" value="DUF188"/>
    <property type="match status" value="1"/>
</dbReference>
<comment type="similarity">
    <text evidence="1 2">Belongs to the UPF0178 family.</text>
</comment>
<protein>
    <recommendedName>
        <fullName evidence="2">UPF0178 protein M992_1291</fullName>
    </recommendedName>
</protein>
<keyword evidence="4" id="KW-1185">Reference proteome</keyword>
<gene>
    <name evidence="3" type="ORF">M992_1291</name>
</gene>
<dbReference type="RefSeq" id="WP_053907815.1">
    <property type="nucleotide sequence ID" value="NZ_CAWMUS010000014.1"/>
</dbReference>
<sequence>MAIWVDADACPKVIKDILYRAAEREKIVVTLVANQRLNIPASAYLRTLQVAAGFDVADNEIVSRAAAGDLVITADIPLAAEVIEKGAIALNPRGERYTEATIRERLNIRDFMDTMRASGVHTGGPATLNQRDRQQFANELDKWLLQQRLLRQKASRE</sequence>
<dbReference type="Proteomes" id="UP000053226">
    <property type="component" value="Unassembled WGS sequence"/>
</dbReference>
<dbReference type="CDD" id="cd18720">
    <property type="entry name" value="PIN_YqxD-like"/>
    <property type="match status" value="1"/>
</dbReference>
<dbReference type="PANTHER" id="PTHR35146">
    <property type="entry name" value="UPF0178 PROTEIN YAII"/>
    <property type="match status" value="1"/>
</dbReference>
<evidence type="ECO:0000313" key="3">
    <source>
        <dbReference type="EMBL" id="KPD03165.1"/>
    </source>
</evidence>
<dbReference type="PANTHER" id="PTHR35146:SF1">
    <property type="entry name" value="UPF0178 PROTEIN YAII"/>
    <property type="match status" value="1"/>
</dbReference>